<comment type="caution">
    <text evidence="1">The sequence shown here is derived from an EMBL/GenBank/DDBJ whole genome shotgun (WGS) entry which is preliminary data.</text>
</comment>
<gene>
    <name evidence="1" type="ORF">GMARGA_LOCUS1335</name>
</gene>
<sequence length="39" mass="4704">MKGWKLKNLLNWVEKERYWSNAAEEKKKRSGIGILIEEQ</sequence>
<evidence type="ECO:0000313" key="1">
    <source>
        <dbReference type="EMBL" id="CAG8482988.1"/>
    </source>
</evidence>
<accession>A0ABM8VZ23</accession>
<keyword evidence="2" id="KW-1185">Reference proteome</keyword>
<protein>
    <submittedName>
        <fullName evidence="1">39078_t:CDS:1</fullName>
    </submittedName>
</protein>
<reference evidence="1 2" key="1">
    <citation type="submission" date="2021-06" db="EMBL/GenBank/DDBJ databases">
        <authorList>
            <person name="Kallberg Y."/>
            <person name="Tangrot J."/>
            <person name="Rosling A."/>
        </authorList>
    </citation>
    <scope>NUCLEOTIDE SEQUENCE [LARGE SCALE GENOMIC DNA]</scope>
    <source>
        <strain evidence="1 2">120-4 pot B 10/14</strain>
    </source>
</reference>
<dbReference type="EMBL" id="CAJVQB010000343">
    <property type="protein sequence ID" value="CAG8482988.1"/>
    <property type="molecule type" value="Genomic_DNA"/>
</dbReference>
<name>A0ABM8VZ23_GIGMA</name>
<evidence type="ECO:0000313" key="2">
    <source>
        <dbReference type="Proteomes" id="UP000789901"/>
    </source>
</evidence>
<dbReference type="Proteomes" id="UP000789901">
    <property type="component" value="Unassembled WGS sequence"/>
</dbReference>
<proteinExistence type="predicted"/>
<organism evidence="1 2">
    <name type="scientific">Gigaspora margarita</name>
    <dbReference type="NCBI Taxonomy" id="4874"/>
    <lineage>
        <taxon>Eukaryota</taxon>
        <taxon>Fungi</taxon>
        <taxon>Fungi incertae sedis</taxon>
        <taxon>Mucoromycota</taxon>
        <taxon>Glomeromycotina</taxon>
        <taxon>Glomeromycetes</taxon>
        <taxon>Diversisporales</taxon>
        <taxon>Gigasporaceae</taxon>
        <taxon>Gigaspora</taxon>
    </lineage>
</organism>